<feature type="region of interest" description="Disordered" evidence="1">
    <location>
        <begin position="271"/>
        <end position="305"/>
    </location>
</feature>
<accession>A0A9R1UAH2</accession>
<keyword evidence="2" id="KW-1185">Reference proteome</keyword>
<dbReference type="AlphaFoldDB" id="A0A9R1UAH2"/>
<reference evidence="3" key="1">
    <citation type="submission" date="2025-08" db="UniProtKB">
        <authorList>
            <consortium name="RefSeq"/>
        </authorList>
    </citation>
    <scope>IDENTIFICATION</scope>
    <source>
        <strain evidence="3">USDA-PBARC FA_bdor</strain>
        <tissue evidence="3">Whole organism</tissue>
    </source>
</reference>
<evidence type="ECO:0008006" key="4">
    <source>
        <dbReference type="Google" id="ProtNLM"/>
    </source>
</evidence>
<dbReference type="Proteomes" id="UP000694866">
    <property type="component" value="Unplaced"/>
</dbReference>
<dbReference type="KEGG" id="fas:105272609"/>
<dbReference type="RefSeq" id="XP_011313111.1">
    <property type="nucleotide sequence ID" value="XM_011314809.1"/>
</dbReference>
<evidence type="ECO:0000256" key="1">
    <source>
        <dbReference type="SAM" id="MobiDB-lite"/>
    </source>
</evidence>
<dbReference type="OrthoDB" id="6369473at2759"/>
<proteinExistence type="predicted"/>
<evidence type="ECO:0000313" key="3">
    <source>
        <dbReference type="RefSeq" id="XP_011313111.1"/>
    </source>
</evidence>
<sequence>MMNYSKLTGESPLNLLYKLNEEELTKITDETVKQAEKLKTKTQFFTAVELNAIVDFMINHKEFARNGNIGPQAVKLSGKLWVLLTRDVSNCGIQRTVTQVINAWSRLKKKALAEQADRVKALNKTGNVTRTSPLSELSAKVLSVIGTSSGLSLSNGQAGLKKQENSHVILSTPKQKRLDNTLMTKDAFRQQNFEKLTTTTAESNQHLKESNRLMSEAIHVFIGIRNELREQNKLKRMELKLKYNRTNATADDKKIIGPHYNAQYLNVMRNKENEREKERSETRLSLDKLEDDFVTNSSDNQSPDIEKVDEHVHAGMETDYNDNDDPGVDYQYYVEDLDFEDLQNENYYK</sequence>
<name>A0A9R1UAH2_9HYME</name>
<feature type="compositionally biased region" description="Polar residues" evidence="1">
    <location>
        <begin position="294"/>
        <end position="303"/>
    </location>
</feature>
<organism evidence="2 3">
    <name type="scientific">Fopius arisanus</name>
    <dbReference type="NCBI Taxonomy" id="64838"/>
    <lineage>
        <taxon>Eukaryota</taxon>
        <taxon>Metazoa</taxon>
        <taxon>Ecdysozoa</taxon>
        <taxon>Arthropoda</taxon>
        <taxon>Hexapoda</taxon>
        <taxon>Insecta</taxon>
        <taxon>Pterygota</taxon>
        <taxon>Neoptera</taxon>
        <taxon>Endopterygota</taxon>
        <taxon>Hymenoptera</taxon>
        <taxon>Apocrita</taxon>
        <taxon>Ichneumonoidea</taxon>
        <taxon>Braconidae</taxon>
        <taxon>Opiinae</taxon>
        <taxon>Fopius</taxon>
    </lineage>
</organism>
<protein>
    <recommendedName>
        <fullName evidence="4">Regulatory protein zeste</fullName>
    </recommendedName>
</protein>
<dbReference type="GeneID" id="105272609"/>
<gene>
    <name evidence="3" type="primary">LOC105272609</name>
</gene>
<feature type="compositionally biased region" description="Basic and acidic residues" evidence="1">
    <location>
        <begin position="271"/>
        <end position="288"/>
    </location>
</feature>
<evidence type="ECO:0000313" key="2">
    <source>
        <dbReference type="Proteomes" id="UP000694866"/>
    </source>
</evidence>